<name>A0A2J6T795_9HELO</name>
<dbReference type="Proteomes" id="UP000235371">
    <property type="component" value="Unassembled WGS sequence"/>
</dbReference>
<dbReference type="OrthoDB" id="3569485at2759"/>
<sequence length="251" mass="25829">MDISSNSVASGSPSVTQTYTILAASPTHTATSALGDLLIETLWATDASFTGPFTTTITVSTVTITVSAVSTSASTSISPSVTTSVPASAHPITTLLPERCMQPGGVPLACAQTSDETVLAPSTITTLINGSVVAITQKSAATPLGASNLFKPIVTGFKSIFSLGVVYGKKILARVPGVCLEGNRNLVACPSFAEQTSRNGIASATQKSAAIPLGENKLFKPILAGLRSAFSFGSGFKEKIRARYRFPACHT</sequence>
<dbReference type="RefSeq" id="XP_024735805.1">
    <property type="nucleotide sequence ID" value="XM_024872683.1"/>
</dbReference>
<organism evidence="1 2">
    <name type="scientific">Hyaloscypha bicolor E</name>
    <dbReference type="NCBI Taxonomy" id="1095630"/>
    <lineage>
        <taxon>Eukaryota</taxon>
        <taxon>Fungi</taxon>
        <taxon>Dikarya</taxon>
        <taxon>Ascomycota</taxon>
        <taxon>Pezizomycotina</taxon>
        <taxon>Leotiomycetes</taxon>
        <taxon>Helotiales</taxon>
        <taxon>Hyaloscyphaceae</taxon>
        <taxon>Hyaloscypha</taxon>
        <taxon>Hyaloscypha bicolor</taxon>
    </lineage>
</organism>
<evidence type="ECO:0000313" key="1">
    <source>
        <dbReference type="EMBL" id="PMD58901.1"/>
    </source>
</evidence>
<dbReference type="InParanoid" id="A0A2J6T795"/>
<proteinExistence type="predicted"/>
<dbReference type="AlphaFoldDB" id="A0A2J6T795"/>
<protein>
    <submittedName>
        <fullName evidence="1">Uncharacterized protein</fullName>
    </submittedName>
</protein>
<dbReference type="EMBL" id="KZ613817">
    <property type="protein sequence ID" value="PMD58901.1"/>
    <property type="molecule type" value="Genomic_DNA"/>
</dbReference>
<evidence type="ECO:0000313" key="2">
    <source>
        <dbReference type="Proteomes" id="UP000235371"/>
    </source>
</evidence>
<gene>
    <name evidence="1" type="ORF">K444DRAFT_418268</name>
</gene>
<reference evidence="1 2" key="1">
    <citation type="submission" date="2016-04" db="EMBL/GenBank/DDBJ databases">
        <title>A degradative enzymes factory behind the ericoid mycorrhizal symbiosis.</title>
        <authorList>
            <consortium name="DOE Joint Genome Institute"/>
            <person name="Martino E."/>
            <person name="Morin E."/>
            <person name="Grelet G."/>
            <person name="Kuo A."/>
            <person name="Kohler A."/>
            <person name="Daghino S."/>
            <person name="Barry K."/>
            <person name="Choi C."/>
            <person name="Cichocki N."/>
            <person name="Clum A."/>
            <person name="Copeland A."/>
            <person name="Hainaut M."/>
            <person name="Haridas S."/>
            <person name="Labutti K."/>
            <person name="Lindquist E."/>
            <person name="Lipzen A."/>
            <person name="Khouja H.-R."/>
            <person name="Murat C."/>
            <person name="Ohm R."/>
            <person name="Olson A."/>
            <person name="Spatafora J."/>
            <person name="Veneault-Fourrey C."/>
            <person name="Henrissat B."/>
            <person name="Grigoriev I."/>
            <person name="Martin F."/>
            <person name="Perotto S."/>
        </authorList>
    </citation>
    <scope>NUCLEOTIDE SEQUENCE [LARGE SCALE GENOMIC DNA]</scope>
    <source>
        <strain evidence="1 2">E</strain>
    </source>
</reference>
<keyword evidence="2" id="KW-1185">Reference proteome</keyword>
<accession>A0A2J6T795</accession>
<dbReference type="GeneID" id="36580763"/>